<dbReference type="GO" id="GO:0005764">
    <property type="term" value="C:lysosome"/>
    <property type="evidence" value="ECO:0007669"/>
    <property type="project" value="TreeGrafter"/>
</dbReference>
<organism evidence="2 3">
    <name type="scientific">Patella caerulea</name>
    <name type="common">Rayed Mediterranean limpet</name>
    <dbReference type="NCBI Taxonomy" id="87958"/>
    <lineage>
        <taxon>Eukaryota</taxon>
        <taxon>Metazoa</taxon>
        <taxon>Spiralia</taxon>
        <taxon>Lophotrochozoa</taxon>
        <taxon>Mollusca</taxon>
        <taxon>Gastropoda</taxon>
        <taxon>Patellogastropoda</taxon>
        <taxon>Patelloidea</taxon>
        <taxon>Patellidae</taxon>
        <taxon>Patella</taxon>
    </lineage>
</organism>
<feature type="chain" id="PRO_5043024389" evidence="1">
    <location>
        <begin position="16"/>
        <end position="131"/>
    </location>
</feature>
<dbReference type="Proteomes" id="UP001347796">
    <property type="component" value="Unassembled WGS sequence"/>
</dbReference>
<reference evidence="2 3" key="1">
    <citation type="submission" date="2024-01" db="EMBL/GenBank/DDBJ databases">
        <title>The genome of the rayed Mediterranean limpet Patella caerulea (Linnaeus, 1758).</title>
        <authorList>
            <person name="Anh-Thu Weber A."/>
            <person name="Halstead-Nussloch G."/>
        </authorList>
    </citation>
    <scope>NUCLEOTIDE SEQUENCE [LARGE SCALE GENOMIC DNA]</scope>
    <source>
        <strain evidence="2">AATW-2023a</strain>
        <tissue evidence="2">Whole specimen</tissue>
    </source>
</reference>
<accession>A0AAN8KAW4</accession>
<gene>
    <name evidence="2" type="ORF">SNE40_004955</name>
</gene>
<dbReference type="GO" id="GO:0005509">
    <property type="term" value="F:calcium ion binding"/>
    <property type="evidence" value="ECO:0007669"/>
    <property type="project" value="InterPro"/>
</dbReference>
<dbReference type="PANTHER" id="PTHR10697">
    <property type="entry name" value="MAMMALIAN EPENDYMIN-RELATED PROTEIN 1"/>
    <property type="match status" value="1"/>
</dbReference>
<sequence>MLYVIVAALVGITTAIPTQPGCCVPPQWEGVQVDALGIVVGGKATVSDSRVFISYDEPNNRILTHYYITTNGDKWNYKVLQDFNKGIRYVLFNDDVTCQPKPLPGPFKKQCIPADAVSQGNVKLGVGDHTF</sequence>
<feature type="signal peptide" evidence="1">
    <location>
        <begin position="1"/>
        <end position="15"/>
    </location>
</feature>
<dbReference type="PANTHER" id="PTHR10697:SF13">
    <property type="entry name" value="RICIN B LECTIN DOMAIN-CONTAINING PROTEIN"/>
    <property type="match status" value="1"/>
</dbReference>
<evidence type="ECO:0000313" key="2">
    <source>
        <dbReference type="EMBL" id="KAK6188865.1"/>
    </source>
</evidence>
<dbReference type="EMBL" id="JAZGQO010000003">
    <property type="protein sequence ID" value="KAK6188865.1"/>
    <property type="molecule type" value="Genomic_DNA"/>
</dbReference>
<keyword evidence="3" id="KW-1185">Reference proteome</keyword>
<dbReference type="GO" id="GO:0005576">
    <property type="term" value="C:extracellular region"/>
    <property type="evidence" value="ECO:0007669"/>
    <property type="project" value="InterPro"/>
</dbReference>
<keyword evidence="1" id="KW-0732">Signal</keyword>
<protein>
    <submittedName>
        <fullName evidence="2">Uncharacterized protein</fullName>
    </submittedName>
</protein>
<dbReference type="AlphaFoldDB" id="A0AAN8KAW4"/>
<name>A0AAN8KAW4_PATCE</name>
<evidence type="ECO:0000313" key="3">
    <source>
        <dbReference type="Proteomes" id="UP001347796"/>
    </source>
</evidence>
<comment type="caution">
    <text evidence="2">The sequence shown here is derived from an EMBL/GenBank/DDBJ whole genome shotgun (WGS) entry which is preliminary data.</text>
</comment>
<dbReference type="GO" id="GO:0007160">
    <property type="term" value="P:cell-matrix adhesion"/>
    <property type="evidence" value="ECO:0007669"/>
    <property type="project" value="InterPro"/>
</dbReference>
<evidence type="ECO:0000256" key="1">
    <source>
        <dbReference type="SAM" id="SignalP"/>
    </source>
</evidence>
<dbReference type="InterPro" id="IPR001299">
    <property type="entry name" value="Ependymin"/>
</dbReference>
<proteinExistence type="predicted"/>